<dbReference type="AlphaFoldDB" id="A0A1I2SL24"/>
<evidence type="ECO:0000256" key="3">
    <source>
        <dbReference type="ARBA" id="ARBA00012953"/>
    </source>
</evidence>
<comment type="similarity">
    <text evidence="2">Belongs to the ComB family.</text>
</comment>
<evidence type="ECO:0000256" key="1">
    <source>
        <dbReference type="ARBA" id="ARBA00001946"/>
    </source>
</evidence>
<comment type="catalytic activity">
    <reaction evidence="7">
        <text>(2R)-O-phospho-3-sulfolactate + H2O = (2R)-3-sulfolactate + phosphate</text>
        <dbReference type="Rhea" id="RHEA:23416"/>
        <dbReference type="ChEBI" id="CHEBI:15377"/>
        <dbReference type="ChEBI" id="CHEBI:15597"/>
        <dbReference type="ChEBI" id="CHEBI:43474"/>
        <dbReference type="ChEBI" id="CHEBI:58738"/>
        <dbReference type="EC" id="3.1.3.71"/>
    </reaction>
</comment>
<gene>
    <name evidence="8" type="ORF">SAMN05216353_1505</name>
</gene>
<dbReference type="InterPro" id="IPR005238">
    <property type="entry name" value="ComB-like"/>
</dbReference>
<dbReference type="GO" id="GO:0050532">
    <property type="term" value="F:2-phosphosulfolactate phosphatase activity"/>
    <property type="evidence" value="ECO:0007669"/>
    <property type="project" value="UniProtKB-EC"/>
</dbReference>
<evidence type="ECO:0000313" key="8">
    <source>
        <dbReference type="EMBL" id="SFG50946.1"/>
    </source>
</evidence>
<comment type="cofactor">
    <cofactor evidence="1">
        <name>Mg(2+)</name>
        <dbReference type="ChEBI" id="CHEBI:18420"/>
    </cofactor>
</comment>
<evidence type="ECO:0000313" key="9">
    <source>
        <dbReference type="Proteomes" id="UP000198897"/>
    </source>
</evidence>
<dbReference type="GO" id="GO:0000287">
    <property type="term" value="F:magnesium ion binding"/>
    <property type="evidence" value="ECO:0007669"/>
    <property type="project" value="InterPro"/>
</dbReference>
<keyword evidence="5" id="KW-0378">Hydrolase</keyword>
<evidence type="ECO:0000256" key="2">
    <source>
        <dbReference type="ARBA" id="ARBA00009997"/>
    </source>
</evidence>
<evidence type="ECO:0000256" key="4">
    <source>
        <dbReference type="ARBA" id="ARBA00021948"/>
    </source>
</evidence>
<dbReference type="InterPro" id="IPR036702">
    <property type="entry name" value="ComB-like_sf"/>
</dbReference>
<evidence type="ECO:0000256" key="5">
    <source>
        <dbReference type="ARBA" id="ARBA00022801"/>
    </source>
</evidence>
<name>A0A1I2SL24_9BACI</name>
<dbReference type="PANTHER" id="PTHR37311:SF1">
    <property type="entry name" value="2-PHOSPHOSULFOLACTATE PHOSPHATASE-RELATED"/>
    <property type="match status" value="1"/>
</dbReference>
<dbReference type="Pfam" id="PF04029">
    <property type="entry name" value="2-ph_phosp"/>
    <property type="match status" value="1"/>
</dbReference>
<keyword evidence="6" id="KW-0460">Magnesium</keyword>
<dbReference type="Proteomes" id="UP000198897">
    <property type="component" value="Unassembled WGS sequence"/>
</dbReference>
<evidence type="ECO:0000256" key="6">
    <source>
        <dbReference type="ARBA" id="ARBA00022842"/>
    </source>
</evidence>
<dbReference type="Gene3D" id="3.90.1560.10">
    <property type="entry name" value="ComB-like"/>
    <property type="match status" value="1"/>
</dbReference>
<organism evidence="8 9">
    <name type="scientific">Halobacillus alkaliphilus</name>
    <dbReference type="NCBI Taxonomy" id="396056"/>
    <lineage>
        <taxon>Bacteria</taxon>
        <taxon>Bacillati</taxon>
        <taxon>Bacillota</taxon>
        <taxon>Bacilli</taxon>
        <taxon>Bacillales</taxon>
        <taxon>Bacillaceae</taxon>
        <taxon>Halobacillus</taxon>
    </lineage>
</organism>
<dbReference type="PANTHER" id="PTHR37311">
    <property type="entry name" value="2-PHOSPHOSULFOLACTATE PHOSPHATASE-RELATED"/>
    <property type="match status" value="1"/>
</dbReference>
<dbReference type="EC" id="3.1.3.71" evidence="3"/>
<keyword evidence="9" id="KW-1185">Reference proteome</keyword>
<accession>A0A1I2SL24</accession>
<proteinExistence type="inferred from homology"/>
<dbReference type="SUPFAM" id="SSF142823">
    <property type="entry name" value="ComB-like"/>
    <property type="match status" value="1"/>
</dbReference>
<protein>
    <recommendedName>
        <fullName evidence="4">Probable 2-phosphosulfolactate phosphatase</fullName>
        <ecNumber evidence="3">3.1.3.71</ecNumber>
    </recommendedName>
</protein>
<sequence length="250" mass="27461">MSMGDIHVIFKKEDIKEELMVGKVAVVFDVLFATTTITAALADGASSVIPVYDAAHAEERAKNFSEPYILAGEDQGQVIEGFHHPLRTHLQPVVKGKHVILSTTNGTVALQRSSQASHLYASSLLNNPAMAAFLYEQHENDTIMLVCSGSSGQYTLEDFYGAGSLIHYLQKQGNWNLSDAALTAWLFYKGNHLSQADLLCESRIGQILLKAGLNRKEIEFAASEGQFHTIPTYNPISGQLKEGDYESRKT</sequence>
<reference evidence="9" key="1">
    <citation type="submission" date="2016-10" db="EMBL/GenBank/DDBJ databases">
        <authorList>
            <person name="Varghese N."/>
            <person name="Submissions S."/>
        </authorList>
    </citation>
    <scope>NUCLEOTIDE SEQUENCE [LARGE SCALE GENOMIC DNA]</scope>
    <source>
        <strain evidence="9">FP5</strain>
    </source>
</reference>
<dbReference type="GO" id="GO:0050545">
    <property type="term" value="F:sulfopyruvate decarboxylase activity"/>
    <property type="evidence" value="ECO:0007669"/>
    <property type="project" value="TreeGrafter"/>
</dbReference>
<evidence type="ECO:0000256" key="7">
    <source>
        <dbReference type="ARBA" id="ARBA00033711"/>
    </source>
</evidence>
<dbReference type="EMBL" id="FOOG01000050">
    <property type="protein sequence ID" value="SFG50946.1"/>
    <property type="molecule type" value="Genomic_DNA"/>
</dbReference>